<dbReference type="EMBL" id="PGGK01000021">
    <property type="protein sequence ID" value="TGC06936.1"/>
    <property type="molecule type" value="Genomic_DNA"/>
</dbReference>
<feature type="domain" description="Archaeal Type IV pilin N-terminal" evidence="2">
    <location>
        <begin position="13"/>
        <end position="87"/>
    </location>
</feature>
<sequence length="433" mass="46860">MAEKITPFLENTDAVSEVIGEVLLTAIAVLAFSVVAVFIFSYAGPQEKVHADIQGWVGVDSDTIYLRHAGGETIDIPRIRVLLDINGTRKDLTPSEVEQIKGNDHWVLGETIRINASRLWSYDIGQDDYIAVTLISTDSNLVIKSGTLLGSAHITQAPPGGLTLTAPVLSGQNPASPFQSNTSQQVTFSASSSQSSINEFFLDGRHLAWSNGTSPSYTNTSPSEGTYDLTLVARNTTDPLLTDSIEWTWTVTAGGEAGNPIPGTDMRLQKTGKGGYIADGDYIRFSAMTGNSYVAMDGIETDVKNKDVTLVMNGQQTSGTASIDYSGTTWKIITYDFDVEFYLDGTLVNTGQVTDINIHKAENFESTLSYHLPAHPSQTYFSENGDSNILIDAPNSSEIRLYNITPTDGASFELEFNPDASDIAGFDALYEII</sequence>
<evidence type="ECO:0000313" key="3">
    <source>
        <dbReference type="EMBL" id="TGC06936.1"/>
    </source>
</evidence>
<dbReference type="PANTHER" id="PTHR38138">
    <property type="entry name" value="VNG6441H"/>
    <property type="match status" value="1"/>
</dbReference>
<dbReference type="OrthoDB" id="121941at2157"/>
<dbReference type="PANTHER" id="PTHR38138:SF1">
    <property type="entry name" value="ARCHAEAL TYPE IV PILIN N-TERMINAL DOMAIN-CONTAINING PROTEIN"/>
    <property type="match status" value="1"/>
</dbReference>
<dbReference type="Proteomes" id="UP000297295">
    <property type="component" value="Unassembled WGS sequence"/>
</dbReference>
<name>A0A4E0QX08_9EURY</name>
<accession>A0A4E0QX08</accession>
<dbReference type="Pfam" id="PF07790">
    <property type="entry name" value="Pilin_N"/>
    <property type="match status" value="1"/>
</dbReference>
<reference evidence="3 4" key="1">
    <citation type="submission" date="2017-11" db="EMBL/GenBank/DDBJ databases">
        <title>Isolation and Characterization of Methanogenic Archaea from Saline Meromictic Lake at Siberia.</title>
        <authorList>
            <person name="Shen Y."/>
            <person name="Huang H.-H."/>
            <person name="Lai M.-C."/>
            <person name="Chen S.-C."/>
        </authorList>
    </citation>
    <scope>NUCLEOTIDE SEQUENCE [LARGE SCALE GENOMIC DNA]</scope>
    <source>
        <strain evidence="3 4">SY-01</strain>
    </source>
</reference>
<dbReference type="InterPro" id="IPR012859">
    <property type="entry name" value="Pilin_N_archaeal"/>
</dbReference>
<proteinExistence type="predicted"/>
<evidence type="ECO:0000259" key="2">
    <source>
        <dbReference type="Pfam" id="PF07790"/>
    </source>
</evidence>
<dbReference type="RefSeq" id="WP_135390613.1">
    <property type="nucleotide sequence ID" value="NZ_PGGK01000021.1"/>
</dbReference>
<protein>
    <recommendedName>
        <fullName evidence="2">Archaeal Type IV pilin N-terminal domain-containing protein</fullName>
    </recommendedName>
</protein>
<comment type="caution">
    <text evidence="3">The sequence shown here is derived from an EMBL/GenBank/DDBJ whole genome shotgun (WGS) entry which is preliminary data.</text>
</comment>
<organism evidence="3 4">
    <name type="scientific">Methanolobus halotolerans</name>
    <dbReference type="NCBI Taxonomy" id="2052935"/>
    <lineage>
        <taxon>Archaea</taxon>
        <taxon>Methanobacteriati</taxon>
        <taxon>Methanobacteriota</taxon>
        <taxon>Stenosarchaea group</taxon>
        <taxon>Methanomicrobia</taxon>
        <taxon>Methanosarcinales</taxon>
        <taxon>Methanosarcinaceae</taxon>
        <taxon>Methanolobus</taxon>
    </lineage>
</organism>
<feature type="transmembrane region" description="Helical" evidence="1">
    <location>
        <begin position="22"/>
        <end position="43"/>
    </location>
</feature>
<keyword evidence="1" id="KW-0812">Transmembrane</keyword>
<gene>
    <name evidence="3" type="ORF">CUN85_12410</name>
</gene>
<evidence type="ECO:0000313" key="4">
    <source>
        <dbReference type="Proteomes" id="UP000297295"/>
    </source>
</evidence>
<keyword evidence="1" id="KW-0472">Membrane</keyword>
<keyword evidence="1" id="KW-1133">Transmembrane helix</keyword>
<dbReference type="AlphaFoldDB" id="A0A4E0QX08"/>
<keyword evidence="4" id="KW-1185">Reference proteome</keyword>
<evidence type="ECO:0000256" key="1">
    <source>
        <dbReference type="SAM" id="Phobius"/>
    </source>
</evidence>